<sequence>MIDFKDNNTSKSKKDLLIIMITSLTLIGVVITMKYFNLSFSQHTYLEIILLGIIVIPTSFIFIKYLDKLLEYFLNNKQQ</sequence>
<evidence type="ECO:0000313" key="3">
    <source>
        <dbReference type="Proteomes" id="UP000218113"/>
    </source>
</evidence>
<dbReference type="Proteomes" id="UP000218113">
    <property type="component" value="Unassembled WGS sequence"/>
</dbReference>
<reference evidence="3" key="1">
    <citation type="submission" date="2017-08" db="EMBL/GenBank/DDBJ databases">
        <title>A dynamic microbial community with high functional redundancy inhabits the cold, oxic subseafloor aquifer.</title>
        <authorList>
            <person name="Tully B.J."/>
            <person name="Wheat C.G."/>
            <person name="Glazer B.T."/>
            <person name="Huber J.A."/>
        </authorList>
    </citation>
    <scope>NUCLEOTIDE SEQUENCE [LARGE SCALE GENOMIC DNA]</scope>
</reference>
<evidence type="ECO:0000256" key="1">
    <source>
        <dbReference type="SAM" id="Phobius"/>
    </source>
</evidence>
<keyword evidence="1" id="KW-0812">Transmembrane</keyword>
<evidence type="ECO:0000313" key="2">
    <source>
        <dbReference type="EMBL" id="PCI30187.1"/>
    </source>
</evidence>
<dbReference type="AlphaFoldDB" id="A0A2A4TB29"/>
<keyword evidence="1" id="KW-0472">Membrane</keyword>
<comment type="caution">
    <text evidence="2">The sequence shown here is derived from an EMBL/GenBank/DDBJ whole genome shotgun (WGS) entry which is preliminary data.</text>
</comment>
<keyword evidence="1" id="KW-1133">Transmembrane helix</keyword>
<protein>
    <submittedName>
        <fullName evidence="2">Uncharacterized protein</fullName>
    </submittedName>
</protein>
<feature type="transmembrane region" description="Helical" evidence="1">
    <location>
        <begin position="16"/>
        <end position="36"/>
    </location>
</feature>
<accession>A0A2A4TB29</accession>
<feature type="transmembrane region" description="Helical" evidence="1">
    <location>
        <begin position="48"/>
        <end position="66"/>
    </location>
</feature>
<gene>
    <name evidence="2" type="ORF">COB67_02560</name>
</gene>
<name>A0A2A4TB29_9DELT</name>
<proteinExistence type="predicted"/>
<dbReference type="EMBL" id="NVSR01000007">
    <property type="protein sequence ID" value="PCI30187.1"/>
    <property type="molecule type" value="Genomic_DNA"/>
</dbReference>
<organism evidence="2 3">
    <name type="scientific">SAR324 cluster bacterium</name>
    <dbReference type="NCBI Taxonomy" id="2024889"/>
    <lineage>
        <taxon>Bacteria</taxon>
        <taxon>Deltaproteobacteria</taxon>
        <taxon>SAR324 cluster</taxon>
    </lineage>
</organism>